<reference evidence="2 3" key="1">
    <citation type="submission" date="2018-03" db="EMBL/GenBank/DDBJ databases">
        <title>Draft Genome Sequences of the Obligatory Marine Myxobacteria Enhygromyxa salina SWB007.</title>
        <authorList>
            <person name="Poehlein A."/>
            <person name="Moghaddam J.A."/>
            <person name="Harms H."/>
            <person name="Alanjari M."/>
            <person name="Koenig G.M."/>
            <person name="Daniel R."/>
            <person name="Schaeberle T.F."/>
        </authorList>
    </citation>
    <scope>NUCLEOTIDE SEQUENCE [LARGE SCALE GENOMIC DNA]</scope>
    <source>
        <strain evidence="2 3">SWB007</strain>
    </source>
</reference>
<dbReference type="Proteomes" id="UP000238823">
    <property type="component" value="Unassembled WGS sequence"/>
</dbReference>
<dbReference type="AlphaFoldDB" id="A0A2S9YFE3"/>
<keyword evidence="1" id="KW-0472">Membrane</keyword>
<keyword evidence="1" id="KW-0812">Transmembrane</keyword>
<sequence>MTSNSALGIKISGVLGLVGAGLYLATMVAAPPRGRGSSYMSMVRDWSDAPAWGIPVLVLAIVTSVAAAIMFFVSLSRSRQVPARGSADISAEVASRPLPFSVCGHCRILIDLPHAFACPRCDSATTTVRVDAEAERGIALAALGSRR</sequence>
<gene>
    <name evidence="2" type="ORF">ENSA7_52660</name>
</gene>
<proteinExistence type="predicted"/>
<comment type="caution">
    <text evidence="2">The sequence shown here is derived from an EMBL/GenBank/DDBJ whole genome shotgun (WGS) entry which is preliminary data.</text>
</comment>
<evidence type="ECO:0000256" key="1">
    <source>
        <dbReference type="SAM" id="Phobius"/>
    </source>
</evidence>
<feature type="transmembrane region" description="Helical" evidence="1">
    <location>
        <begin position="50"/>
        <end position="75"/>
    </location>
</feature>
<evidence type="ECO:0000313" key="3">
    <source>
        <dbReference type="Proteomes" id="UP000238823"/>
    </source>
</evidence>
<dbReference type="RefSeq" id="WP_146158159.1">
    <property type="nucleotide sequence ID" value="NZ_PVNL01000107.1"/>
</dbReference>
<accession>A0A2S9YFE3</accession>
<dbReference type="EMBL" id="PVNL01000107">
    <property type="protein sequence ID" value="PRQ03799.1"/>
    <property type="molecule type" value="Genomic_DNA"/>
</dbReference>
<protein>
    <submittedName>
        <fullName evidence="2">Uncharacterized protein</fullName>
    </submittedName>
</protein>
<name>A0A2S9YFE3_9BACT</name>
<feature type="transmembrane region" description="Helical" evidence="1">
    <location>
        <begin position="7"/>
        <end position="30"/>
    </location>
</feature>
<keyword evidence="1" id="KW-1133">Transmembrane helix</keyword>
<evidence type="ECO:0000313" key="2">
    <source>
        <dbReference type="EMBL" id="PRQ03799.1"/>
    </source>
</evidence>
<organism evidence="2 3">
    <name type="scientific">Enhygromyxa salina</name>
    <dbReference type="NCBI Taxonomy" id="215803"/>
    <lineage>
        <taxon>Bacteria</taxon>
        <taxon>Pseudomonadati</taxon>
        <taxon>Myxococcota</taxon>
        <taxon>Polyangia</taxon>
        <taxon>Nannocystales</taxon>
        <taxon>Nannocystaceae</taxon>
        <taxon>Enhygromyxa</taxon>
    </lineage>
</organism>